<evidence type="ECO:0000256" key="1">
    <source>
        <dbReference type="ARBA" id="ARBA00022679"/>
    </source>
</evidence>
<reference evidence="4 5" key="1">
    <citation type="journal article" date="2013" name="PLoS ONE">
        <title>The first genomic and proteomic characterization of a deep-sea sulfate reducer: insights into the piezophilic lifestyle of Desulfovibrio piezophilus.</title>
        <authorList>
            <person name="Pradel N."/>
            <person name="Ji B."/>
            <person name="Gimenez G."/>
            <person name="Talla E."/>
            <person name="Lenoble P."/>
            <person name="Garel M."/>
            <person name="Tamburini C."/>
            <person name="Fourquet P."/>
            <person name="Lebrun R."/>
            <person name="Bertin P."/>
            <person name="Denis Y."/>
            <person name="Pophillat M."/>
            <person name="Barbe V."/>
            <person name="Ollivier B."/>
            <person name="Dolla A."/>
        </authorList>
    </citation>
    <scope>NUCLEOTIDE SEQUENCE [LARGE SCALE GENOMIC DNA]</scope>
    <source>
        <strain evidence="5">DSM 10523 / SB164P1</strain>
    </source>
</reference>
<feature type="domain" description="Glycosyl transferase family 1" evidence="2">
    <location>
        <begin position="219"/>
        <end position="383"/>
    </location>
</feature>
<keyword evidence="1 4" id="KW-0808">Transferase</keyword>
<gene>
    <name evidence="4" type="ordered locus">BN4_10959</name>
</gene>
<dbReference type="GO" id="GO:0016757">
    <property type="term" value="F:glycosyltransferase activity"/>
    <property type="evidence" value="ECO:0007669"/>
    <property type="project" value="InterPro"/>
</dbReference>
<organism evidence="4 5">
    <name type="scientific">Pseudodesulfovibrio piezophilus (strain DSM 21447 / JCM 15486 / C1TLV30)</name>
    <name type="common">Desulfovibrio piezophilus</name>
    <dbReference type="NCBI Taxonomy" id="1322246"/>
    <lineage>
        <taxon>Bacteria</taxon>
        <taxon>Pseudomonadati</taxon>
        <taxon>Thermodesulfobacteriota</taxon>
        <taxon>Desulfovibrionia</taxon>
        <taxon>Desulfovibrionales</taxon>
        <taxon>Desulfovibrionaceae</taxon>
    </lineage>
</organism>
<dbReference type="OrthoDB" id="5416057at2"/>
<name>M1WJN3_PSEP2</name>
<dbReference type="KEGG" id="dpi:BN4_10959"/>
<keyword evidence="5" id="KW-1185">Reference proteome</keyword>
<accession>M1WJN3</accession>
<dbReference type="AlphaFoldDB" id="M1WJN3"/>
<dbReference type="SUPFAM" id="SSF53756">
    <property type="entry name" value="UDP-Glycosyltransferase/glycogen phosphorylase"/>
    <property type="match status" value="1"/>
</dbReference>
<evidence type="ECO:0000313" key="5">
    <source>
        <dbReference type="Proteomes" id="UP000011724"/>
    </source>
</evidence>
<dbReference type="Proteomes" id="UP000011724">
    <property type="component" value="Chromosome"/>
</dbReference>
<dbReference type="EMBL" id="FO203427">
    <property type="protein sequence ID" value="CCH48196.1"/>
    <property type="molecule type" value="Genomic_DNA"/>
</dbReference>
<dbReference type="RefSeq" id="WP_015414247.1">
    <property type="nucleotide sequence ID" value="NC_020409.1"/>
</dbReference>
<dbReference type="BioCyc" id="DPIE1322246:BN4_RS04875-MONOMER"/>
<dbReference type="eggNOG" id="COG0438">
    <property type="taxonomic scope" value="Bacteria"/>
</dbReference>
<evidence type="ECO:0000259" key="2">
    <source>
        <dbReference type="Pfam" id="PF00534"/>
    </source>
</evidence>
<dbReference type="PATRIC" id="fig|879567.3.peg.986"/>
<dbReference type="Pfam" id="PF12000">
    <property type="entry name" value="Glyco_trans_4_3"/>
    <property type="match status" value="1"/>
</dbReference>
<protein>
    <submittedName>
        <fullName evidence="4">Glycosyl transferase group 1</fullName>
    </submittedName>
</protein>
<dbReference type="PANTHER" id="PTHR46401">
    <property type="entry name" value="GLYCOSYLTRANSFERASE WBBK-RELATED"/>
    <property type="match status" value="1"/>
</dbReference>
<dbReference type="Pfam" id="PF00534">
    <property type="entry name" value="Glycos_transf_1"/>
    <property type="match status" value="1"/>
</dbReference>
<dbReference type="PANTHER" id="PTHR46401:SF2">
    <property type="entry name" value="GLYCOSYLTRANSFERASE WBBK-RELATED"/>
    <property type="match status" value="1"/>
</dbReference>
<dbReference type="HOGENOM" id="CLU_054763_0_0_7"/>
<reference evidence="5" key="2">
    <citation type="journal article" date="2013" name="Stand. Genomic Sci.">
        <title>Complete genome sequence of Desulfocapsa sulfexigens, a marine deltaproteobacterium specialized in disproportionating inorganic sulfur compounds.</title>
        <authorList>
            <person name="Finster K.W."/>
            <person name="Kjeldsen K.U."/>
            <person name="Kube M."/>
            <person name="Reinhardt R."/>
            <person name="Mussmann M."/>
            <person name="Amann R."/>
            <person name="Schreiber L."/>
        </authorList>
    </citation>
    <scope>NUCLEOTIDE SEQUENCE [LARGE SCALE GENOMIC DNA]</scope>
    <source>
        <strain evidence="5">DSM 10523 / SB164P1</strain>
    </source>
</reference>
<dbReference type="STRING" id="1322246.BN4_10959"/>
<feature type="domain" description="Glycosyl transferase family 4" evidence="3">
    <location>
        <begin position="26"/>
        <end position="193"/>
    </location>
</feature>
<sequence length="422" mass="48089">MRILITHNNFPAQFRHIAEYLGRTPGNQVVFVTKTPRKEWTIEGVTKVIFTPNQSLREDSHPLCTNFENSIRHAQGMSQTCVALKERGFIPDVILGHSGWGQTLFMRDIFPDTPFICYFEWYYSSTSAETTFDMRKRTISERAQLRLRNDAILHDLVSCQSGITPTNWQRSQFPSEFHSKLVQVHDGIDTHYFSPHHTGLLSPQELNIPGLDLTGAKELITYCARGMEPYRGFPQFYQALPAILAQRPDCHVLIVGEDRVCYSPKLPEGDSYRKRMEAQIKVDESRVHFTGPLPYGQYKQVLLASSAHIYLTWPFVLSWSLLEAMSCGCLIIGSDTDPVHEVLRHGENGLMTDFHSPAHIADTTLFALEKQAELRDLRTNARQTILDTYCLSKCLPIHLKILAEAARSGPRYHKHTTIQSDS</sequence>
<dbReference type="InterPro" id="IPR001296">
    <property type="entry name" value="Glyco_trans_1"/>
</dbReference>
<dbReference type="GO" id="GO:0009103">
    <property type="term" value="P:lipopolysaccharide biosynthetic process"/>
    <property type="evidence" value="ECO:0007669"/>
    <property type="project" value="TreeGrafter"/>
</dbReference>
<proteinExistence type="predicted"/>
<evidence type="ECO:0000313" key="4">
    <source>
        <dbReference type="EMBL" id="CCH48196.1"/>
    </source>
</evidence>
<dbReference type="InterPro" id="IPR022623">
    <property type="entry name" value="Glyco_trans_4"/>
</dbReference>
<evidence type="ECO:0000259" key="3">
    <source>
        <dbReference type="Pfam" id="PF12000"/>
    </source>
</evidence>
<dbReference type="Gene3D" id="3.40.50.2000">
    <property type="entry name" value="Glycogen Phosphorylase B"/>
    <property type="match status" value="1"/>
</dbReference>